<gene>
    <name evidence="2" type="primary">rpeGr5</name>
</gene>
<accession>A0A291FEB5</accession>
<name>A0A291FEB5_GRIPA</name>
<proteinExistence type="evidence at transcript level"/>
<organism evidence="2">
    <name type="scientific">Griffithsia pacifica</name>
    <name type="common">Red alga</name>
    <dbReference type="NCBI Taxonomy" id="35689"/>
    <lineage>
        <taxon>Eukaryota</taxon>
        <taxon>Rhodophyta</taxon>
        <taxon>Florideophyceae</taxon>
        <taxon>Rhodymeniophycidae</taxon>
        <taxon>Ceramiales</taxon>
        <taxon>Ceramiaceae</taxon>
        <taxon>Griffithsia</taxon>
    </lineage>
</organism>
<sequence>MAFVSATPVSQAVRPAPALGAQLAASPLRPEIAHASNSSTPRMGYGAYSYITDKTKGHVNQYYVDKFRIASDWTKGTPKTQADAVLGRTFKGAVLVPTEGIPQEFDPAIAPRDNTVDPDPRIAESEGEVYPWDINYFDPQFLPSAYSDVNDPETVDSSFADFRSSMWESRRESLTAQDFGAVARVQRIKNGLDEKYLMTLDGMLDARYARFQKIAEPAVLSPTGTPMTEIPGTPYLGSVGAMDFIAQEEESVAFWKSGPSTTPVNYKRPSGAQTPNLPYNTAAPVAAINEAQEAQKGQMQLSAGDDE</sequence>
<dbReference type="EMBL" id="MF523554">
    <property type="protein sequence ID" value="ATG31125.1"/>
    <property type="molecule type" value="mRNA"/>
</dbReference>
<protein>
    <submittedName>
        <fullName evidence="2">LRC5</fullName>
    </submittedName>
</protein>
<feature type="region of interest" description="Disordered" evidence="1">
    <location>
        <begin position="256"/>
        <end position="279"/>
    </location>
</feature>
<dbReference type="IntAct" id="A0A291FEB5">
    <property type="interactions" value="1"/>
</dbReference>
<evidence type="ECO:0000256" key="1">
    <source>
        <dbReference type="SAM" id="MobiDB-lite"/>
    </source>
</evidence>
<reference evidence="2" key="1">
    <citation type="journal article" date="2017" name="Nature">
        <title>Structure of phycobilisome from the red alga Griffithsia pacifica.</title>
        <authorList>
            <person name="Zhang J."/>
            <person name="Ma J."/>
            <person name="Liu D."/>
            <person name="Qin S."/>
            <person name="Sun S."/>
            <person name="Zhao J."/>
            <person name="Sui S.F."/>
        </authorList>
    </citation>
    <scope>NUCLEOTIDE SEQUENCE</scope>
</reference>
<dbReference type="AlphaFoldDB" id="A0A291FEB5"/>
<evidence type="ECO:0000313" key="2">
    <source>
        <dbReference type="EMBL" id="ATG31125.1"/>
    </source>
</evidence>